<comment type="caution">
    <text evidence="1">The sequence shown here is derived from an EMBL/GenBank/DDBJ whole genome shotgun (WGS) entry which is preliminary data.</text>
</comment>
<evidence type="ECO:0000313" key="1">
    <source>
        <dbReference type="EMBL" id="MPM45146.1"/>
    </source>
</evidence>
<dbReference type="AlphaFoldDB" id="A0A644ZWQ4"/>
<gene>
    <name evidence="1" type="ORF">SDC9_91832</name>
</gene>
<reference evidence="1" key="1">
    <citation type="submission" date="2019-08" db="EMBL/GenBank/DDBJ databases">
        <authorList>
            <person name="Kucharzyk K."/>
            <person name="Murdoch R.W."/>
            <person name="Higgins S."/>
            <person name="Loffler F."/>
        </authorList>
    </citation>
    <scope>NUCLEOTIDE SEQUENCE</scope>
</reference>
<proteinExistence type="predicted"/>
<name>A0A644ZWQ4_9ZZZZ</name>
<organism evidence="1">
    <name type="scientific">bioreactor metagenome</name>
    <dbReference type="NCBI Taxonomy" id="1076179"/>
    <lineage>
        <taxon>unclassified sequences</taxon>
        <taxon>metagenomes</taxon>
        <taxon>ecological metagenomes</taxon>
    </lineage>
</organism>
<accession>A0A644ZWQ4</accession>
<protein>
    <submittedName>
        <fullName evidence="1">Uncharacterized protein</fullName>
    </submittedName>
</protein>
<sequence length="60" mass="6982">MVSTPFFYNGAGLALKAILFRKINRYINLSMFPSYCGKQYYLGRYGVPWLAHGHYIVPYN</sequence>
<dbReference type="EMBL" id="VSSQ01010758">
    <property type="protein sequence ID" value="MPM45146.1"/>
    <property type="molecule type" value="Genomic_DNA"/>
</dbReference>